<reference evidence="3 4" key="1">
    <citation type="journal article" date="2012" name="J. Bacteriol.">
        <title>De Novo Genome Project of Cupriavidus basilensis OR16.</title>
        <authorList>
            <person name="Cserhati M."/>
            <person name="Kriszt B."/>
            <person name="Szoboszlay S."/>
            <person name="Toth A."/>
            <person name="Szabo I."/>
            <person name="Tancsics A."/>
            <person name="Nagy I."/>
            <person name="Horvath B."/>
            <person name="Nagy I."/>
            <person name="Kukolya J."/>
        </authorList>
    </citation>
    <scope>NUCLEOTIDE SEQUENCE [LARGE SCALE GENOMIC DNA]</scope>
    <source>
        <strain evidence="3 4">OR16</strain>
    </source>
</reference>
<accession>H1S8N8</accession>
<feature type="domain" description="Homogentisate 1,2-dioxygenase N-terminal" evidence="2">
    <location>
        <begin position="108"/>
        <end position="172"/>
    </location>
</feature>
<dbReference type="PATRIC" id="fig|1127483.3.peg.4356"/>
<comment type="caution">
    <text evidence="3">The sequence shown here is derived from an EMBL/GenBank/DDBJ whole genome shotgun (WGS) entry which is preliminary data.</text>
</comment>
<dbReference type="Proteomes" id="UP000005808">
    <property type="component" value="Unassembled WGS sequence"/>
</dbReference>
<proteinExistence type="predicted"/>
<keyword evidence="3" id="KW-0223">Dioxygenase</keyword>
<evidence type="ECO:0000259" key="2">
    <source>
        <dbReference type="Pfam" id="PF20510"/>
    </source>
</evidence>
<name>H1S8N8_9BURK</name>
<organism evidence="3 4">
    <name type="scientific">Cupriavidus basilensis OR16</name>
    <dbReference type="NCBI Taxonomy" id="1127483"/>
    <lineage>
        <taxon>Bacteria</taxon>
        <taxon>Pseudomonadati</taxon>
        <taxon>Pseudomonadota</taxon>
        <taxon>Betaproteobacteria</taxon>
        <taxon>Burkholderiales</taxon>
        <taxon>Burkholderiaceae</taxon>
        <taxon>Cupriavidus</taxon>
    </lineage>
</organism>
<evidence type="ECO:0000313" key="3">
    <source>
        <dbReference type="EMBL" id="EHP41080.1"/>
    </source>
</evidence>
<gene>
    <name evidence="3" type="ORF">OR16_21798</name>
</gene>
<dbReference type="AlphaFoldDB" id="H1S8N8"/>
<dbReference type="InterPro" id="IPR046452">
    <property type="entry name" value="HgmA_N"/>
</dbReference>
<evidence type="ECO:0000313" key="4">
    <source>
        <dbReference type="Proteomes" id="UP000005808"/>
    </source>
</evidence>
<dbReference type="Pfam" id="PF20510">
    <property type="entry name" value="HgmA_N"/>
    <property type="match status" value="1"/>
</dbReference>
<feature type="region of interest" description="Disordered" evidence="1">
    <location>
        <begin position="12"/>
        <end position="34"/>
    </location>
</feature>
<dbReference type="InterPro" id="IPR011051">
    <property type="entry name" value="RmlC_Cupin_sf"/>
</dbReference>
<sequence length="366" mass="39824">MINNQLFEKETSVRDDRFGPAQENGEGEGHSELWTRDGFNGASSMVVRPHYAPAYLSAQGLHVPRRFQIGKLAAPGSDDPSVLPLQVARSRGGVYLSVVSLSLPMPYVVRNVEADELHFVHHGELKFETDCGVLVASAGDFVCIPRSVAYRITPLSGPTQSFILESASPLRLNPQTSSGMINIARDVHYPRIEAPVPGEGETTLVLKAEDGPTIYRLPQDPLAAMAHVYGSAPVWKLNLANVQVGTYLPHGGPPFQFLTSDDGQVMLYTLSARITQRPPIHVNADFDEVVFYHRGPGAWGEVSEPGTVSIVPKGVIHQGPSEQVEEGYLAWLLETRPTLRLTPAALEASVLLETSLYGVHPSEQHG</sequence>
<dbReference type="SUPFAM" id="SSF51182">
    <property type="entry name" value="RmlC-like cupins"/>
    <property type="match status" value="1"/>
</dbReference>
<dbReference type="GO" id="GO:0051213">
    <property type="term" value="F:dioxygenase activity"/>
    <property type="evidence" value="ECO:0007669"/>
    <property type="project" value="UniProtKB-KW"/>
</dbReference>
<keyword evidence="3" id="KW-0560">Oxidoreductase</keyword>
<evidence type="ECO:0000256" key="1">
    <source>
        <dbReference type="SAM" id="MobiDB-lite"/>
    </source>
</evidence>
<dbReference type="EMBL" id="AHJE01000053">
    <property type="protein sequence ID" value="EHP41080.1"/>
    <property type="molecule type" value="Genomic_DNA"/>
</dbReference>
<protein>
    <submittedName>
        <fullName evidence="3">Homogentisate 1,2-dioxygenase</fullName>
    </submittedName>
</protein>